<proteinExistence type="predicted"/>
<feature type="transmembrane region" description="Helical" evidence="1">
    <location>
        <begin position="104"/>
        <end position="127"/>
    </location>
</feature>
<evidence type="ECO:0008006" key="4">
    <source>
        <dbReference type="Google" id="ProtNLM"/>
    </source>
</evidence>
<name>A0A037ZGX3_9RHOB</name>
<dbReference type="STRING" id="1454373.ACMU_11780"/>
<keyword evidence="1" id="KW-0472">Membrane</keyword>
<keyword evidence="1" id="KW-0812">Transmembrane</keyword>
<feature type="transmembrane region" description="Helical" evidence="1">
    <location>
        <begin position="133"/>
        <end position="156"/>
    </location>
</feature>
<feature type="transmembrane region" description="Helical" evidence="1">
    <location>
        <begin position="71"/>
        <end position="92"/>
    </location>
</feature>
<dbReference type="AlphaFoldDB" id="A0A037ZGX3"/>
<evidence type="ECO:0000256" key="1">
    <source>
        <dbReference type="SAM" id="Phobius"/>
    </source>
</evidence>
<keyword evidence="1" id="KW-1133">Transmembrane helix</keyword>
<keyword evidence="3" id="KW-1185">Reference proteome</keyword>
<organism evidence="2 3">
    <name type="scientific">Actibacterium mucosum KCTC 23349</name>
    <dbReference type="NCBI Taxonomy" id="1454373"/>
    <lineage>
        <taxon>Bacteria</taxon>
        <taxon>Pseudomonadati</taxon>
        <taxon>Pseudomonadota</taxon>
        <taxon>Alphaproteobacteria</taxon>
        <taxon>Rhodobacterales</taxon>
        <taxon>Roseobacteraceae</taxon>
        <taxon>Actibacterium</taxon>
    </lineage>
</organism>
<evidence type="ECO:0000313" key="2">
    <source>
        <dbReference type="EMBL" id="KAJ55368.1"/>
    </source>
</evidence>
<protein>
    <recommendedName>
        <fullName evidence="4">Yip1 domain-containing protein</fullName>
    </recommendedName>
</protein>
<feature type="transmembrane region" description="Helical" evidence="1">
    <location>
        <begin position="31"/>
        <end position="51"/>
    </location>
</feature>
<dbReference type="EMBL" id="JFKE01000004">
    <property type="protein sequence ID" value="KAJ55368.1"/>
    <property type="molecule type" value="Genomic_DNA"/>
</dbReference>
<sequence>MSIAANIVAAYRTPAPVMRRMLQAGQREDRALAILVMACVLIFVSSLPEAFRLAESDPTVPLAARLAAGLFAWLAIMPLAAYAIAALSHIVARTVGGKGNWYSARLALFWSLLAAAPLWMLATAVQAVTNGPFATAIAALALAGFVYIWMGSLWAAERPEVTA</sequence>
<dbReference type="OrthoDB" id="7771437at2"/>
<dbReference type="Proteomes" id="UP000026249">
    <property type="component" value="Unassembled WGS sequence"/>
</dbReference>
<gene>
    <name evidence="2" type="ORF">ACMU_11780</name>
</gene>
<evidence type="ECO:0000313" key="3">
    <source>
        <dbReference type="Proteomes" id="UP000026249"/>
    </source>
</evidence>
<dbReference type="RefSeq" id="WP_035259115.1">
    <property type="nucleotide sequence ID" value="NZ_JFKE01000004.1"/>
</dbReference>
<reference evidence="2 3" key="1">
    <citation type="submission" date="2014-03" db="EMBL/GenBank/DDBJ databases">
        <title>Draft Genome Sequence of Actibacterium mucosum KCTC 23349, a Marine Alphaproteobacterium with Complex Ionic Requirements Isolated from Mediterranean Seawater at Malvarrosa Beach, Valencia, Spain.</title>
        <authorList>
            <person name="Arahal D.R."/>
            <person name="Shao Z."/>
            <person name="Lai Q."/>
            <person name="Pujalte M.J."/>
        </authorList>
    </citation>
    <scope>NUCLEOTIDE SEQUENCE [LARGE SCALE GENOMIC DNA]</scope>
    <source>
        <strain evidence="2 3">KCTC 23349</strain>
    </source>
</reference>
<accession>A0A037ZGX3</accession>
<comment type="caution">
    <text evidence="2">The sequence shown here is derived from an EMBL/GenBank/DDBJ whole genome shotgun (WGS) entry which is preliminary data.</text>
</comment>